<dbReference type="AlphaFoldDB" id="A0A2H3JXB7"/>
<dbReference type="EMBL" id="KB468113">
    <property type="protein sequence ID" value="PCH40817.1"/>
    <property type="molecule type" value="Genomic_DNA"/>
</dbReference>
<dbReference type="PRINTS" id="PR00081">
    <property type="entry name" value="GDHRDH"/>
</dbReference>
<evidence type="ECO:0000313" key="4">
    <source>
        <dbReference type="EMBL" id="PCH40817.1"/>
    </source>
</evidence>
<accession>A0A2H3JXB7</accession>
<dbReference type="OrthoDB" id="47007at2759"/>
<dbReference type="Proteomes" id="UP000218811">
    <property type="component" value="Unassembled WGS sequence"/>
</dbReference>
<dbReference type="Gene3D" id="3.40.50.720">
    <property type="entry name" value="NAD(P)-binding Rossmann-like Domain"/>
    <property type="match status" value="1"/>
</dbReference>
<feature type="transmembrane region" description="Helical" evidence="3">
    <location>
        <begin position="7"/>
        <end position="31"/>
    </location>
</feature>
<evidence type="ECO:0000256" key="3">
    <source>
        <dbReference type="SAM" id="Phobius"/>
    </source>
</evidence>
<dbReference type="STRING" id="742152.A0A2H3JXB7"/>
<name>A0A2H3JXB7_WOLCO</name>
<dbReference type="PANTHER" id="PTHR43086">
    <property type="entry name" value="VERY-LONG-CHAIN 3-OXOOACYL-COA REDUCTASE"/>
    <property type="match status" value="1"/>
</dbReference>
<dbReference type="InterPro" id="IPR002347">
    <property type="entry name" value="SDR_fam"/>
</dbReference>
<keyword evidence="2" id="KW-0560">Oxidoreductase</keyword>
<gene>
    <name evidence="4" type="ORF">WOLCODRAFT_137017</name>
</gene>
<organism evidence="4 5">
    <name type="scientific">Wolfiporia cocos (strain MD-104)</name>
    <name type="common">Brown rot fungus</name>
    <dbReference type="NCBI Taxonomy" id="742152"/>
    <lineage>
        <taxon>Eukaryota</taxon>
        <taxon>Fungi</taxon>
        <taxon>Dikarya</taxon>
        <taxon>Basidiomycota</taxon>
        <taxon>Agaricomycotina</taxon>
        <taxon>Agaricomycetes</taxon>
        <taxon>Polyporales</taxon>
        <taxon>Phaeolaceae</taxon>
        <taxon>Wolfiporia</taxon>
    </lineage>
</organism>
<keyword evidence="5" id="KW-1185">Reference proteome</keyword>
<dbReference type="InterPro" id="IPR036291">
    <property type="entry name" value="NAD(P)-bd_dom_sf"/>
</dbReference>
<keyword evidence="3" id="KW-1133">Transmembrane helix</keyword>
<reference evidence="4 5" key="1">
    <citation type="journal article" date="2012" name="Science">
        <title>The Paleozoic origin of enzymatic lignin decomposition reconstructed from 31 fungal genomes.</title>
        <authorList>
            <person name="Floudas D."/>
            <person name="Binder M."/>
            <person name="Riley R."/>
            <person name="Barry K."/>
            <person name="Blanchette R.A."/>
            <person name="Henrissat B."/>
            <person name="Martinez A.T."/>
            <person name="Otillar R."/>
            <person name="Spatafora J.W."/>
            <person name="Yadav J.S."/>
            <person name="Aerts A."/>
            <person name="Benoit I."/>
            <person name="Boyd A."/>
            <person name="Carlson A."/>
            <person name="Copeland A."/>
            <person name="Coutinho P.M."/>
            <person name="de Vries R.P."/>
            <person name="Ferreira P."/>
            <person name="Findley K."/>
            <person name="Foster B."/>
            <person name="Gaskell J."/>
            <person name="Glotzer D."/>
            <person name="Gorecki P."/>
            <person name="Heitman J."/>
            <person name="Hesse C."/>
            <person name="Hori C."/>
            <person name="Igarashi K."/>
            <person name="Jurgens J.A."/>
            <person name="Kallen N."/>
            <person name="Kersten P."/>
            <person name="Kohler A."/>
            <person name="Kuees U."/>
            <person name="Kumar T.K.A."/>
            <person name="Kuo A."/>
            <person name="LaButti K."/>
            <person name="Larrondo L.F."/>
            <person name="Lindquist E."/>
            <person name="Ling A."/>
            <person name="Lombard V."/>
            <person name="Lucas S."/>
            <person name="Lundell T."/>
            <person name="Martin R."/>
            <person name="McLaughlin D.J."/>
            <person name="Morgenstern I."/>
            <person name="Morin E."/>
            <person name="Murat C."/>
            <person name="Nagy L.G."/>
            <person name="Nolan M."/>
            <person name="Ohm R.A."/>
            <person name="Patyshakuliyeva A."/>
            <person name="Rokas A."/>
            <person name="Ruiz-Duenas F.J."/>
            <person name="Sabat G."/>
            <person name="Salamov A."/>
            <person name="Samejima M."/>
            <person name="Schmutz J."/>
            <person name="Slot J.C."/>
            <person name="St John F."/>
            <person name="Stenlid J."/>
            <person name="Sun H."/>
            <person name="Sun S."/>
            <person name="Syed K."/>
            <person name="Tsang A."/>
            <person name="Wiebenga A."/>
            <person name="Young D."/>
            <person name="Pisabarro A."/>
            <person name="Eastwood D.C."/>
            <person name="Martin F."/>
            <person name="Cullen D."/>
            <person name="Grigoriev I.V."/>
            <person name="Hibbett D.S."/>
        </authorList>
    </citation>
    <scope>NUCLEOTIDE SEQUENCE [LARGE SCALE GENOMIC DNA]</scope>
    <source>
        <strain evidence="4 5">MD-104</strain>
    </source>
</reference>
<evidence type="ECO:0000256" key="1">
    <source>
        <dbReference type="ARBA" id="ARBA00022857"/>
    </source>
</evidence>
<evidence type="ECO:0000313" key="5">
    <source>
        <dbReference type="Proteomes" id="UP000218811"/>
    </source>
</evidence>
<dbReference type="OMA" id="WLYFLRP"/>
<dbReference type="PANTHER" id="PTHR43086:SF2">
    <property type="entry name" value="HYDROXYSTEROID DEHYDROGENASE-LIKE PROTEIN 1"/>
    <property type="match status" value="1"/>
</dbReference>
<proteinExistence type="predicted"/>
<dbReference type="SUPFAM" id="SSF51735">
    <property type="entry name" value="NAD(P)-binding Rossmann-fold domains"/>
    <property type="match status" value="1"/>
</dbReference>
<sequence length="310" mass="34751">MVSTVQILAVAGVVLLIPQLYRFINFIWLYFLRPSTVHEYLHHPPTYALITGASDGIGKAVARELYDKGFNLILHGRNEEKMRKVADEIRARGAHDVRYFLADASAPSHDFARMVEPYKDLNITLVFHNVGSSDFTKERIDEQNESYVLGIAQRNAIFPLLLTRALLPKLRLSARNGPVLVAFVGSQAGDISPPRFSVYAASKSFLIALTRGLDNDERVWGAPTGIRFEYLAVGQVQSNSLRVQASLSSPTSERFAKAVVAHLGCGWRRYAPWMPHAVMQWAMEFLGEKAVDMFTAQAIGQMLEEREKKD</sequence>
<evidence type="ECO:0000256" key="2">
    <source>
        <dbReference type="ARBA" id="ARBA00023002"/>
    </source>
</evidence>
<dbReference type="GO" id="GO:0005783">
    <property type="term" value="C:endoplasmic reticulum"/>
    <property type="evidence" value="ECO:0007669"/>
    <property type="project" value="TreeGrafter"/>
</dbReference>
<dbReference type="GO" id="GO:0030497">
    <property type="term" value="P:fatty acid elongation"/>
    <property type="evidence" value="ECO:0007669"/>
    <property type="project" value="TreeGrafter"/>
</dbReference>
<keyword evidence="1" id="KW-0521">NADP</keyword>
<dbReference type="Pfam" id="PF00106">
    <property type="entry name" value="adh_short"/>
    <property type="match status" value="1"/>
</dbReference>
<keyword evidence="3" id="KW-0472">Membrane</keyword>
<protein>
    <submittedName>
        <fullName evidence="4">NAD(P)-binding protein</fullName>
    </submittedName>
</protein>
<keyword evidence="3" id="KW-0812">Transmembrane</keyword>
<dbReference type="GO" id="GO:0016491">
    <property type="term" value="F:oxidoreductase activity"/>
    <property type="evidence" value="ECO:0007669"/>
    <property type="project" value="UniProtKB-KW"/>
</dbReference>